<feature type="transmembrane region" description="Helical" evidence="7">
    <location>
        <begin position="317"/>
        <end position="342"/>
    </location>
</feature>
<evidence type="ECO:0000256" key="4">
    <source>
        <dbReference type="ARBA" id="ARBA00022989"/>
    </source>
</evidence>
<dbReference type="GO" id="GO:0022857">
    <property type="term" value="F:transmembrane transporter activity"/>
    <property type="evidence" value="ECO:0007669"/>
    <property type="project" value="InterPro"/>
</dbReference>
<dbReference type="InterPro" id="IPR002293">
    <property type="entry name" value="AA/rel_permease1"/>
</dbReference>
<feature type="transmembrane region" description="Helical" evidence="7">
    <location>
        <begin position="169"/>
        <end position="189"/>
    </location>
</feature>
<evidence type="ECO:0000313" key="8">
    <source>
        <dbReference type="EMBL" id="TWE16303.1"/>
    </source>
</evidence>
<dbReference type="Pfam" id="PF13520">
    <property type="entry name" value="AA_permease_2"/>
    <property type="match status" value="1"/>
</dbReference>
<feature type="transmembrane region" description="Helical" evidence="7">
    <location>
        <begin position="80"/>
        <end position="99"/>
    </location>
</feature>
<feature type="transmembrane region" description="Helical" evidence="7">
    <location>
        <begin position="120"/>
        <end position="149"/>
    </location>
</feature>
<evidence type="ECO:0000256" key="5">
    <source>
        <dbReference type="ARBA" id="ARBA00023136"/>
    </source>
</evidence>
<feature type="transmembrane region" description="Helical" evidence="7">
    <location>
        <begin position="276"/>
        <end position="297"/>
    </location>
</feature>
<comment type="subcellular location">
    <subcellularLocation>
        <location evidence="1">Cell membrane</location>
        <topology evidence="1">Multi-pass membrane protein</topology>
    </subcellularLocation>
</comment>
<gene>
    <name evidence="8" type="ORF">FB465_1282</name>
</gene>
<feature type="transmembrane region" description="Helical" evidence="7">
    <location>
        <begin position="477"/>
        <end position="497"/>
    </location>
</feature>
<proteinExistence type="predicted"/>
<dbReference type="PANTHER" id="PTHR42770:SF7">
    <property type="entry name" value="MEMBRANE PROTEIN"/>
    <property type="match status" value="1"/>
</dbReference>
<keyword evidence="2" id="KW-1003">Cell membrane</keyword>
<dbReference type="AlphaFoldDB" id="A0A561EL04"/>
<accession>A0A561EL04</accession>
<evidence type="ECO:0000256" key="2">
    <source>
        <dbReference type="ARBA" id="ARBA00022475"/>
    </source>
</evidence>
<organism evidence="8 9">
    <name type="scientific">Kitasatospora atroaurantiaca</name>
    <dbReference type="NCBI Taxonomy" id="285545"/>
    <lineage>
        <taxon>Bacteria</taxon>
        <taxon>Bacillati</taxon>
        <taxon>Actinomycetota</taxon>
        <taxon>Actinomycetes</taxon>
        <taxon>Kitasatosporales</taxon>
        <taxon>Streptomycetaceae</taxon>
        <taxon>Kitasatospora</taxon>
    </lineage>
</organism>
<dbReference type="EMBL" id="VIVR01000001">
    <property type="protein sequence ID" value="TWE16303.1"/>
    <property type="molecule type" value="Genomic_DNA"/>
</dbReference>
<reference evidence="8 9" key="1">
    <citation type="submission" date="2019-06" db="EMBL/GenBank/DDBJ databases">
        <title>Sequencing the genomes of 1000 actinobacteria strains.</title>
        <authorList>
            <person name="Klenk H.-P."/>
        </authorList>
    </citation>
    <scope>NUCLEOTIDE SEQUENCE [LARGE SCALE GENOMIC DNA]</scope>
    <source>
        <strain evidence="8 9">DSM 41649</strain>
    </source>
</reference>
<sequence>MASHRGRDRPLGQGGGPLTAVAKDGTRSSGRHGGSTPVTMRKSIGIVDGVVIAASSTAATSSIGIGLGLIAGIVGLHLPAIMLLAFLPVLGIAGGYGRLNRVEPNAGNSYTWVGRTLNPWLGFLTGWVNIVGTVVFMAYTTAVTGSAILQLAGQAGLHSLAGLALDPDSTLQTTLIGLVVLAAATLVAVRGLELAAGLQRYLLVFEYLVLLGFCGYGLFAGTQPFSLEWYNPFAIPSLTALAQGMVLAVFCYWGFEAVFSVGEEVRDPRDASRGGLIALTVMLGIFLLATTAFQRVLPLDELAGNGAHGLTYFGEKLAHQPLAALPLIALTFSAVASLQAAVIPTARGTYAMGRDGTLGRIWTRIHPRHATPVAGTVLISVISSAIAVLSLVIPTVTDLISAAVNAIGIVVALYYALTAIASAVRFRHLLRTAPLEALRAVVGPVLSAIALLALGGYLAWTFYDSTDHFELRADNGWFQLLCPVLMIGSGLLAGAWARWGRKSPYFLTGRGTDAEAVTLITSA</sequence>
<keyword evidence="4 7" id="KW-1133">Transmembrane helix</keyword>
<evidence type="ECO:0000256" key="3">
    <source>
        <dbReference type="ARBA" id="ARBA00022692"/>
    </source>
</evidence>
<name>A0A561EL04_9ACTN</name>
<dbReference type="PIRSF" id="PIRSF006060">
    <property type="entry name" value="AA_transporter"/>
    <property type="match status" value="1"/>
</dbReference>
<feature type="transmembrane region" description="Helical" evidence="7">
    <location>
        <begin position="233"/>
        <end position="255"/>
    </location>
</feature>
<evidence type="ECO:0000313" key="9">
    <source>
        <dbReference type="Proteomes" id="UP000318416"/>
    </source>
</evidence>
<comment type="caution">
    <text evidence="8">The sequence shown here is derived from an EMBL/GenBank/DDBJ whole genome shotgun (WGS) entry which is preliminary data.</text>
</comment>
<keyword evidence="3 7" id="KW-0812">Transmembrane</keyword>
<dbReference type="Proteomes" id="UP000318416">
    <property type="component" value="Unassembled WGS sequence"/>
</dbReference>
<dbReference type="GO" id="GO:0005886">
    <property type="term" value="C:plasma membrane"/>
    <property type="evidence" value="ECO:0007669"/>
    <property type="project" value="UniProtKB-SubCell"/>
</dbReference>
<protein>
    <submittedName>
        <fullName evidence="8">Amino acid/polyamine/organocation transporter (APC superfamily)</fullName>
    </submittedName>
</protein>
<feature type="transmembrane region" description="Helical" evidence="7">
    <location>
        <begin position="437"/>
        <end position="457"/>
    </location>
</feature>
<feature type="transmembrane region" description="Helical" evidence="7">
    <location>
        <begin position="50"/>
        <end position="74"/>
    </location>
</feature>
<feature type="transmembrane region" description="Helical" evidence="7">
    <location>
        <begin position="201"/>
        <end position="221"/>
    </location>
</feature>
<feature type="transmembrane region" description="Helical" evidence="7">
    <location>
        <begin position="399"/>
        <end position="417"/>
    </location>
</feature>
<feature type="transmembrane region" description="Helical" evidence="7">
    <location>
        <begin position="370"/>
        <end position="393"/>
    </location>
</feature>
<dbReference type="PANTHER" id="PTHR42770">
    <property type="entry name" value="AMINO ACID TRANSPORTER-RELATED"/>
    <property type="match status" value="1"/>
</dbReference>
<keyword evidence="5 7" id="KW-0472">Membrane</keyword>
<feature type="region of interest" description="Disordered" evidence="6">
    <location>
        <begin position="1"/>
        <end position="38"/>
    </location>
</feature>
<dbReference type="InterPro" id="IPR050367">
    <property type="entry name" value="APC_superfamily"/>
</dbReference>
<evidence type="ECO:0000256" key="7">
    <source>
        <dbReference type="SAM" id="Phobius"/>
    </source>
</evidence>
<keyword evidence="9" id="KW-1185">Reference proteome</keyword>
<evidence type="ECO:0000256" key="1">
    <source>
        <dbReference type="ARBA" id="ARBA00004651"/>
    </source>
</evidence>
<dbReference type="Gene3D" id="1.20.1740.10">
    <property type="entry name" value="Amino acid/polyamine transporter I"/>
    <property type="match status" value="1"/>
</dbReference>
<evidence type="ECO:0000256" key="6">
    <source>
        <dbReference type="SAM" id="MobiDB-lite"/>
    </source>
</evidence>